<evidence type="ECO:0000256" key="6">
    <source>
        <dbReference type="PROSITE-ProRule" id="PRU00409"/>
    </source>
</evidence>
<dbReference type="GeneID" id="105431618"/>
<sequence length="480" mass="55504">MQRISENPQNISSKIEMIQLSDEGKKSCDCRKKQNTEDKVVKFRCDFLSTQVKVMLARGWTQIVDPEDASWHLWWCDTGDMLRQALDGDRRKLSPHQRVPHFRNHYELTRKNYLYRNLKRYRKALMRAGKTAEARISDVMPVTFELPSDYRLFVEEYHKQQGATWIVKPVASSRGKGIFLFRKLKDLVEWKSKEVKLQQPGIPIETYVVQRYIDNPYLVAGRKFDLRIYVLVTSFHPLKVWLAREGFARLCGQLFDLENIDDNRVHLTNTAIQLKASQNADGIPSVKGENGERNCKWALSKLRDYLIAYYEAEVVENLMQRIAGVIMASLLAVQPAMMQDRNCFELYGYDILLSDDLRPWLLEINASPALTGTDNEDQRLKSDLVDDVLNVLDFEGRFSGHETRIGGLDLLWDDGPVWTSCPYPGICTDAVSNDLKRLNIFLGGINDRQKQLALLRSQLIEKRKTGQNYSPTVQYCLKKI</sequence>
<dbReference type="PANTHER" id="PTHR12241:SF39">
    <property type="entry name" value="TUBULIN POLYGLUTAMYLASE TTLL9-RELATED"/>
    <property type="match status" value="1"/>
</dbReference>
<dbReference type="PROSITE" id="PS50975">
    <property type="entry name" value="ATP_GRASP"/>
    <property type="match status" value="1"/>
</dbReference>
<evidence type="ECO:0000256" key="4">
    <source>
        <dbReference type="ARBA" id="ARBA00022840"/>
    </source>
</evidence>
<evidence type="ECO:0000256" key="3">
    <source>
        <dbReference type="ARBA" id="ARBA00022741"/>
    </source>
</evidence>
<organism evidence="8 9">
    <name type="scientific">Pogonomyrmex barbatus</name>
    <name type="common">red harvester ant</name>
    <dbReference type="NCBI Taxonomy" id="144034"/>
    <lineage>
        <taxon>Eukaryota</taxon>
        <taxon>Metazoa</taxon>
        <taxon>Ecdysozoa</taxon>
        <taxon>Arthropoda</taxon>
        <taxon>Hexapoda</taxon>
        <taxon>Insecta</taxon>
        <taxon>Pterygota</taxon>
        <taxon>Neoptera</taxon>
        <taxon>Endopterygota</taxon>
        <taxon>Hymenoptera</taxon>
        <taxon>Apocrita</taxon>
        <taxon>Aculeata</taxon>
        <taxon>Formicoidea</taxon>
        <taxon>Formicidae</taxon>
        <taxon>Myrmicinae</taxon>
        <taxon>Pogonomyrmex</taxon>
    </lineage>
</organism>
<protein>
    <recommendedName>
        <fullName evidence="5">Tubulin--tyrosine ligase-like protein 9</fullName>
    </recommendedName>
</protein>
<dbReference type="SUPFAM" id="SSF56059">
    <property type="entry name" value="Glutathione synthetase ATP-binding domain-like"/>
    <property type="match status" value="1"/>
</dbReference>
<dbReference type="GO" id="GO:0046872">
    <property type="term" value="F:metal ion binding"/>
    <property type="evidence" value="ECO:0007669"/>
    <property type="project" value="InterPro"/>
</dbReference>
<dbReference type="Proteomes" id="UP000504615">
    <property type="component" value="Unplaced"/>
</dbReference>
<keyword evidence="3 6" id="KW-0547">Nucleotide-binding</keyword>
<dbReference type="PROSITE" id="PS51221">
    <property type="entry name" value="TTL"/>
    <property type="match status" value="1"/>
</dbReference>
<evidence type="ECO:0000256" key="1">
    <source>
        <dbReference type="ARBA" id="ARBA00006820"/>
    </source>
</evidence>
<evidence type="ECO:0000259" key="7">
    <source>
        <dbReference type="PROSITE" id="PS50975"/>
    </source>
</evidence>
<dbReference type="GO" id="GO:0036064">
    <property type="term" value="C:ciliary basal body"/>
    <property type="evidence" value="ECO:0007669"/>
    <property type="project" value="TreeGrafter"/>
</dbReference>
<evidence type="ECO:0000313" key="9">
    <source>
        <dbReference type="RefSeq" id="XP_011644199.1"/>
    </source>
</evidence>
<dbReference type="OrthoDB" id="202825at2759"/>
<dbReference type="RefSeq" id="XP_011644199.1">
    <property type="nucleotide sequence ID" value="XM_011645897.1"/>
</dbReference>
<evidence type="ECO:0000256" key="2">
    <source>
        <dbReference type="ARBA" id="ARBA00022598"/>
    </source>
</evidence>
<dbReference type="AlphaFoldDB" id="A0A6I9WMK6"/>
<keyword evidence="4 6" id="KW-0067">ATP-binding</keyword>
<dbReference type="InterPro" id="IPR011761">
    <property type="entry name" value="ATP-grasp"/>
</dbReference>
<dbReference type="Pfam" id="PF03133">
    <property type="entry name" value="TTL"/>
    <property type="match status" value="1"/>
</dbReference>
<gene>
    <name evidence="9" type="primary">LOC105431618</name>
</gene>
<name>A0A6I9WMK6_9HYME</name>
<dbReference type="GO" id="GO:0015631">
    <property type="term" value="F:tubulin binding"/>
    <property type="evidence" value="ECO:0007669"/>
    <property type="project" value="TreeGrafter"/>
</dbReference>
<keyword evidence="8" id="KW-1185">Reference proteome</keyword>
<dbReference type="GO" id="GO:0070740">
    <property type="term" value="F:tubulin-glutamic acid ligase activity"/>
    <property type="evidence" value="ECO:0007669"/>
    <property type="project" value="TreeGrafter"/>
</dbReference>
<accession>A0A6I9WMK6</accession>
<reference evidence="9" key="1">
    <citation type="submission" date="2025-08" db="UniProtKB">
        <authorList>
            <consortium name="RefSeq"/>
        </authorList>
    </citation>
    <scope>IDENTIFICATION</scope>
</reference>
<dbReference type="KEGG" id="pbar:105431618"/>
<dbReference type="GO" id="GO:0005524">
    <property type="term" value="F:ATP binding"/>
    <property type="evidence" value="ECO:0007669"/>
    <property type="project" value="UniProtKB-UniRule"/>
</dbReference>
<feature type="domain" description="ATP-grasp" evidence="7">
    <location>
        <begin position="130"/>
        <end position="393"/>
    </location>
</feature>
<proteinExistence type="inferred from homology"/>
<dbReference type="Gene3D" id="3.30.470.20">
    <property type="entry name" value="ATP-grasp fold, B domain"/>
    <property type="match status" value="1"/>
</dbReference>
<comment type="similarity">
    <text evidence="1">Belongs to the tubulin--tyrosine ligase family.</text>
</comment>
<dbReference type="GO" id="GO:0000226">
    <property type="term" value="P:microtubule cytoskeleton organization"/>
    <property type="evidence" value="ECO:0007669"/>
    <property type="project" value="TreeGrafter"/>
</dbReference>
<dbReference type="PANTHER" id="PTHR12241">
    <property type="entry name" value="TUBULIN POLYGLUTAMYLASE"/>
    <property type="match status" value="1"/>
</dbReference>
<evidence type="ECO:0000256" key="5">
    <source>
        <dbReference type="ARBA" id="ARBA00030445"/>
    </source>
</evidence>
<keyword evidence="2" id="KW-0436">Ligase</keyword>
<evidence type="ECO:0000313" key="8">
    <source>
        <dbReference type="Proteomes" id="UP000504615"/>
    </source>
</evidence>
<dbReference type="InterPro" id="IPR004344">
    <property type="entry name" value="TTL/TTLL_fam"/>
</dbReference>